<evidence type="ECO:0000313" key="7">
    <source>
        <dbReference type="Proteomes" id="UP000239724"/>
    </source>
</evidence>
<evidence type="ECO:0000259" key="4">
    <source>
        <dbReference type="Pfam" id="PF00501"/>
    </source>
</evidence>
<dbReference type="Pfam" id="PF00501">
    <property type="entry name" value="AMP-binding"/>
    <property type="match status" value="1"/>
</dbReference>
<dbReference type="RefSeq" id="WP_104520711.1">
    <property type="nucleotide sequence ID" value="NZ_NHRY01000221.1"/>
</dbReference>
<comment type="similarity">
    <text evidence="1">Belongs to the ATP-dependent AMP-binding enzyme family.</text>
</comment>
<protein>
    <recommendedName>
        <fullName evidence="8">AMP-dependent synthetase/ligase domain-containing protein</fullName>
    </recommendedName>
</protein>
<feature type="region of interest" description="Disordered" evidence="3">
    <location>
        <begin position="132"/>
        <end position="155"/>
    </location>
</feature>
<evidence type="ECO:0000256" key="2">
    <source>
        <dbReference type="ARBA" id="ARBA00022990"/>
    </source>
</evidence>
<comment type="caution">
    <text evidence="6">The sequence shown here is derived from an EMBL/GenBank/DDBJ whole genome shotgun (WGS) entry which is preliminary data.</text>
</comment>
<evidence type="ECO:0000313" key="6">
    <source>
        <dbReference type="EMBL" id="PPQ29705.1"/>
    </source>
</evidence>
<feature type="domain" description="Acetyl-coenzyme A synthetase N-terminal" evidence="5">
    <location>
        <begin position="13"/>
        <end position="67"/>
    </location>
</feature>
<dbReference type="PANTHER" id="PTHR24095">
    <property type="entry name" value="ACETYL-COENZYME A SYNTHETASE"/>
    <property type="match status" value="1"/>
</dbReference>
<dbReference type="AlphaFoldDB" id="A0A2S6N514"/>
<accession>A0A2S6N514</accession>
<organism evidence="6 7">
    <name type="scientific">Rhodopila globiformis</name>
    <name type="common">Rhodopseudomonas globiformis</name>
    <dbReference type="NCBI Taxonomy" id="1071"/>
    <lineage>
        <taxon>Bacteria</taxon>
        <taxon>Pseudomonadati</taxon>
        <taxon>Pseudomonadota</taxon>
        <taxon>Alphaproteobacteria</taxon>
        <taxon>Acetobacterales</taxon>
        <taxon>Acetobacteraceae</taxon>
        <taxon>Rhodopila</taxon>
    </lineage>
</organism>
<reference evidence="6 7" key="1">
    <citation type="journal article" date="2018" name="Arch. Microbiol.">
        <title>New insights into the metabolic potential of the phototrophic purple bacterium Rhodopila globiformis DSM 161(T) from its draft genome sequence and evidence for a vanadium-dependent nitrogenase.</title>
        <authorList>
            <person name="Imhoff J.F."/>
            <person name="Rahn T."/>
            <person name="Kunzel S."/>
            <person name="Neulinger S.C."/>
        </authorList>
    </citation>
    <scope>NUCLEOTIDE SEQUENCE [LARGE SCALE GENOMIC DNA]</scope>
    <source>
        <strain evidence="6 7">DSM 161</strain>
    </source>
</reference>
<dbReference type="SUPFAM" id="SSF56801">
    <property type="entry name" value="Acetyl-CoA synthetase-like"/>
    <property type="match status" value="1"/>
</dbReference>
<dbReference type="InterPro" id="IPR032387">
    <property type="entry name" value="ACAS_N"/>
</dbReference>
<evidence type="ECO:0000259" key="5">
    <source>
        <dbReference type="Pfam" id="PF16177"/>
    </source>
</evidence>
<evidence type="ECO:0008006" key="8">
    <source>
        <dbReference type="Google" id="ProtNLM"/>
    </source>
</evidence>
<name>A0A2S6N514_RHOGL</name>
<gene>
    <name evidence="6" type="ORF">CCS01_20650</name>
</gene>
<dbReference type="Proteomes" id="UP000239724">
    <property type="component" value="Unassembled WGS sequence"/>
</dbReference>
<keyword evidence="2" id="KW-0007">Acetylation</keyword>
<feature type="domain" description="AMP-dependent synthetase/ligase" evidence="4">
    <location>
        <begin position="78"/>
        <end position="134"/>
    </location>
</feature>
<dbReference type="PANTHER" id="PTHR24095:SF14">
    <property type="entry name" value="ACETYL-COENZYME A SYNTHETASE 1"/>
    <property type="match status" value="1"/>
</dbReference>
<dbReference type="OrthoDB" id="9803968at2"/>
<proteinExistence type="inferred from homology"/>
<dbReference type="InterPro" id="IPR000873">
    <property type="entry name" value="AMP-dep_synth/lig_dom"/>
</dbReference>
<dbReference type="GO" id="GO:0006085">
    <property type="term" value="P:acetyl-CoA biosynthetic process"/>
    <property type="evidence" value="ECO:0007669"/>
    <property type="project" value="TreeGrafter"/>
</dbReference>
<dbReference type="Gene3D" id="3.40.50.12780">
    <property type="entry name" value="N-terminal domain of ligase-like"/>
    <property type="match status" value="1"/>
</dbReference>
<evidence type="ECO:0000256" key="1">
    <source>
        <dbReference type="ARBA" id="ARBA00006432"/>
    </source>
</evidence>
<sequence length="155" mass="17651">MRHLDITSPNADLLRLADAEPERFWNSLVEFSDIRFHRPYEAILDKSRGIAWAHWCVGGTTNLVLNCLDKHRDGPDWEKPALAWEGEDGTRRHWRYRELAAETSRVASALRQLGFGRDDVIGLYMPMVPEAAAAPRERPTTPTPDATGAWWNKTA</sequence>
<dbReference type="EMBL" id="NHRY01000221">
    <property type="protein sequence ID" value="PPQ29705.1"/>
    <property type="molecule type" value="Genomic_DNA"/>
</dbReference>
<dbReference type="InterPro" id="IPR042099">
    <property type="entry name" value="ANL_N_sf"/>
</dbReference>
<dbReference type="GO" id="GO:0003987">
    <property type="term" value="F:acetate-CoA ligase activity"/>
    <property type="evidence" value="ECO:0007669"/>
    <property type="project" value="TreeGrafter"/>
</dbReference>
<dbReference type="Pfam" id="PF16177">
    <property type="entry name" value="ACAS_N"/>
    <property type="match status" value="1"/>
</dbReference>
<keyword evidence="7" id="KW-1185">Reference proteome</keyword>
<evidence type="ECO:0000256" key="3">
    <source>
        <dbReference type="SAM" id="MobiDB-lite"/>
    </source>
</evidence>